<dbReference type="PRINTS" id="PR00465">
    <property type="entry name" value="EP450IV"/>
</dbReference>
<evidence type="ECO:0000313" key="12">
    <source>
        <dbReference type="Proteomes" id="UP000016930"/>
    </source>
</evidence>
<dbReference type="GO" id="GO:0016705">
    <property type="term" value="F:oxidoreductase activity, acting on paired donors, with incorporation or reduction of molecular oxygen"/>
    <property type="evidence" value="ECO:0007669"/>
    <property type="project" value="InterPro"/>
</dbReference>
<dbReference type="EMBL" id="KB445797">
    <property type="protein sequence ID" value="EMD37104.1"/>
    <property type="molecule type" value="Genomic_DNA"/>
</dbReference>
<evidence type="ECO:0000256" key="1">
    <source>
        <dbReference type="ARBA" id="ARBA00001971"/>
    </source>
</evidence>
<keyword evidence="10" id="KW-0732">Signal</keyword>
<dbReference type="InterPro" id="IPR001128">
    <property type="entry name" value="Cyt_P450"/>
</dbReference>
<comment type="cofactor">
    <cofactor evidence="1 9">
        <name>heme</name>
        <dbReference type="ChEBI" id="CHEBI:30413"/>
    </cofactor>
</comment>
<feature type="chain" id="PRO_5004023172" description="Cytochrome P450" evidence="10">
    <location>
        <begin position="26"/>
        <end position="543"/>
    </location>
</feature>
<feature type="signal peptide" evidence="10">
    <location>
        <begin position="1"/>
        <end position="25"/>
    </location>
</feature>
<evidence type="ECO:0000256" key="7">
    <source>
        <dbReference type="ARBA" id="ARBA00023004"/>
    </source>
</evidence>
<keyword evidence="12" id="KW-1185">Reference proteome</keyword>
<protein>
    <recommendedName>
        <fullName evidence="13">Cytochrome P450</fullName>
    </recommendedName>
</protein>
<reference evidence="11 12" key="1">
    <citation type="journal article" date="2012" name="Proc. Natl. Acad. Sci. U.S.A.">
        <title>Comparative genomics of Ceriporiopsis subvermispora and Phanerochaete chrysosporium provide insight into selective ligninolysis.</title>
        <authorList>
            <person name="Fernandez-Fueyo E."/>
            <person name="Ruiz-Duenas F.J."/>
            <person name="Ferreira P."/>
            <person name="Floudas D."/>
            <person name="Hibbett D.S."/>
            <person name="Canessa P."/>
            <person name="Larrondo L.F."/>
            <person name="James T.Y."/>
            <person name="Seelenfreund D."/>
            <person name="Lobos S."/>
            <person name="Polanco R."/>
            <person name="Tello M."/>
            <person name="Honda Y."/>
            <person name="Watanabe T."/>
            <person name="Watanabe T."/>
            <person name="Ryu J.S."/>
            <person name="Kubicek C.P."/>
            <person name="Schmoll M."/>
            <person name="Gaskell J."/>
            <person name="Hammel K.E."/>
            <person name="St John F.J."/>
            <person name="Vanden Wymelenberg A."/>
            <person name="Sabat G."/>
            <person name="Splinter BonDurant S."/>
            <person name="Syed K."/>
            <person name="Yadav J.S."/>
            <person name="Doddapaneni H."/>
            <person name="Subramanian V."/>
            <person name="Lavin J.L."/>
            <person name="Oguiza J.A."/>
            <person name="Perez G."/>
            <person name="Pisabarro A.G."/>
            <person name="Ramirez L."/>
            <person name="Santoyo F."/>
            <person name="Master E."/>
            <person name="Coutinho P.M."/>
            <person name="Henrissat B."/>
            <person name="Lombard V."/>
            <person name="Magnuson J.K."/>
            <person name="Kuees U."/>
            <person name="Hori C."/>
            <person name="Igarashi K."/>
            <person name="Samejima M."/>
            <person name="Held B.W."/>
            <person name="Barry K.W."/>
            <person name="LaButti K.M."/>
            <person name="Lapidus A."/>
            <person name="Lindquist E.A."/>
            <person name="Lucas S.M."/>
            <person name="Riley R."/>
            <person name="Salamov A.A."/>
            <person name="Hoffmeister D."/>
            <person name="Schwenk D."/>
            <person name="Hadar Y."/>
            <person name="Yarden O."/>
            <person name="de Vries R.P."/>
            <person name="Wiebenga A."/>
            <person name="Stenlid J."/>
            <person name="Eastwood D."/>
            <person name="Grigoriev I.V."/>
            <person name="Berka R.M."/>
            <person name="Blanchette R.A."/>
            <person name="Kersten P."/>
            <person name="Martinez A.T."/>
            <person name="Vicuna R."/>
            <person name="Cullen D."/>
        </authorList>
    </citation>
    <scope>NUCLEOTIDE SEQUENCE [LARGE SCALE GENOMIC DNA]</scope>
    <source>
        <strain evidence="11 12">B</strain>
    </source>
</reference>
<proteinExistence type="inferred from homology"/>
<dbReference type="Proteomes" id="UP000016930">
    <property type="component" value="Unassembled WGS sequence"/>
</dbReference>
<comment type="similarity">
    <text evidence="3">Belongs to the cytochrome P450 family.</text>
</comment>
<evidence type="ECO:0000256" key="9">
    <source>
        <dbReference type="PIRSR" id="PIRSR602403-1"/>
    </source>
</evidence>
<dbReference type="PRINTS" id="PR00385">
    <property type="entry name" value="P450"/>
</dbReference>
<dbReference type="Gene3D" id="1.10.630.10">
    <property type="entry name" value="Cytochrome P450"/>
    <property type="match status" value="1"/>
</dbReference>
<gene>
    <name evidence="11" type="ORF">CERSUDRAFT_115023</name>
</gene>
<dbReference type="InterPro" id="IPR050121">
    <property type="entry name" value="Cytochrome_P450_monoxygenase"/>
</dbReference>
<evidence type="ECO:0000256" key="4">
    <source>
        <dbReference type="ARBA" id="ARBA00022617"/>
    </source>
</evidence>
<comment type="pathway">
    <text evidence="2">Secondary metabolite biosynthesis.</text>
</comment>
<dbReference type="Pfam" id="PF00067">
    <property type="entry name" value="p450"/>
    <property type="match status" value="1"/>
</dbReference>
<keyword evidence="4 9" id="KW-0349">Heme</keyword>
<keyword evidence="6" id="KW-0560">Oxidoreductase</keyword>
<evidence type="ECO:0000313" key="11">
    <source>
        <dbReference type="EMBL" id="EMD37104.1"/>
    </source>
</evidence>
<accession>M2PLA2</accession>
<dbReference type="InterPro" id="IPR002403">
    <property type="entry name" value="Cyt_P450_E_grp-IV"/>
</dbReference>
<dbReference type="STRING" id="914234.M2PLA2"/>
<keyword evidence="8" id="KW-0503">Monooxygenase</keyword>
<dbReference type="GO" id="GO:0020037">
    <property type="term" value="F:heme binding"/>
    <property type="evidence" value="ECO:0007669"/>
    <property type="project" value="InterPro"/>
</dbReference>
<dbReference type="SUPFAM" id="SSF48264">
    <property type="entry name" value="Cytochrome P450"/>
    <property type="match status" value="1"/>
</dbReference>
<evidence type="ECO:0000256" key="2">
    <source>
        <dbReference type="ARBA" id="ARBA00005179"/>
    </source>
</evidence>
<evidence type="ECO:0000256" key="3">
    <source>
        <dbReference type="ARBA" id="ARBA00010617"/>
    </source>
</evidence>
<dbReference type="HOGENOM" id="CLU_001570_5_11_1"/>
<evidence type="ECO:0008006" key="13">
    <source>
        <dbReference type="Google" id="ProtNLM"/>
    </source>
</evidence>
<dbReference type="GO" id="GO:0004497">
    <property type="term" value="F:monooxygenase activity"/>
    <property type="evidence" value="ECO:0007669"/>
    <property type="project" value="UniProtKB-KW"/>
</dbReference>
<organism evidence="11 12">
    <name type="scientific">Ceriporiopsis subvermispora (strain B)</name>
    <name type="common">White-rot fungus</name>
    <name type="synonym">Gelatoporia subvermispora</name>
    <dbReference type="NCBI Taxonomy" id="914234"/>
    <lineage>
        <taxon>Eukaryota</taxon>
        <taxon>Fungi</taxon>
        <taxon>Dikarya</taxon>
        <taxon>Basidiomycota</taxon>
        <taxon>Agaricomycotina</taxon>
        <taxon>Agaricomycetes</taxon>
        <taxon>Polyporales</taxon>
        <taxon>Gelatoporiaceae</taxon>
        <taxon>Gelatoporia</taxon>
    </lineage>
</organism>
<evidence type="ECO:0000256" key="10">
    <source>
        <dbReference type="SAM" id="SignalP"/>
    </source>
</evidence>
<name>M2PLA2_CERS8</name>
<keyword evidence="5 9" id="KW-0479">Metal-binding</keyword>
<dbReference type="GO" id="GO:0005506">
    <property type="term" value="F:iron ion binding"/>
    <property type="evidence" value="ECO:0007669"/>
    <property type="project" value="InterPro"/>
</dbReference>
<dbReference type="PANTHER" id="PTHR24305">
    <property type="entry name" value="CYTOCHROME P450"/>
    <property type="match status" value="1"/>
</dbReference>
<evidence type="ECO:0000256" key="5">
    <source>
        <dbReference type="ARBA" id="ARBA00022723"/>
    </source>
</evidence>
<dbReference type="PANTHER" id="PTHR24305:SF166">
    <property type="entry name" value="CYTOCHROME P450 12A4, MITOCHONDRIAL-RELATED"/>
    <property type="match status" value="1"/>
</dbReference>
<dbReference type="OrthoDB" id="2788300at2759"/>
<dbReference type="AlphaFoldDB" id="M2PLA2"/>
<sequence length="543" mass="61387">MLQAIATGALAVLLLIWQLGRRARAHSSITCIYGPPCSSFIMGNFSEYFLGEVGEHEFAWQEQYGGVYRIKGLFGQDRLIISDPKALQHCYQNNDTIWPKPATRREWERLILGRGVSWAQGQDHKRHRKILSPAFGNIESRGMMPVFRKMADRMCQHWKDCTSHGSNGTSAVIDVADWISKAALDALGEAAFHYEFNCLENQDNKLAKTFSSLLVHTFAHSTKRRIFVQRAISFIPVSWLPIMERLPLTIMQRLREAAEEGDRVVRELVKKRVDAMDAGMPQSKRDLMDILVQANLSADPVSRLSDEELSAQLRTIMVAGHETTGSQLCWVLYELARRPEAQGKLRAEIFEMLQRVTDRGDKEYNMADLDTMKYTQAVLKEGLRLHPVIYVSFVAPTKDDVLPLSEPIRTTDGRLINEIPVRAGQYVHLSLAGYNRLQSVWGNDAHDFRPERWLSGYSSATKGTQFGVYSNLGNFASGDVSCLGWRFAVIEMQTMLIEIFRNFSVSMPETEDKVIRSTGGLMTPVLASSPQKKQLPLLVTSLR</sequence>
<evidence type="ECO:0000256" key="6">
    <source>
        <dbReference type="ARBA" id="ARBA00023002"/>
    </source>
</evidence>
<keyword evidence="7 9" id="KW-0408">Iron</keyword>
<dbReference type="InterPro" id="IPR036396">
    <property type="entry name" value="Cyt_P450_sf"/>
</dbReference>
<feature type="binding site" description="axial binding residue" evidence="9">
    <location>
        <position position="482"/>
    </location>
    <ligand>
        <name>heme</name>
        <dbReference type="ChEBI" id="CHEBI:30413"/>
    </ligand>
    <ligandPart>
        <name>Fe</name>
        <dbReference type="ChEBI" id="CHEBI:18248"/>
    </ligandPart>
</feature>
<evidence type="ECO:0000256" key="8">
    <source>
        <dbReference type="ARBA" id="ARBA00023033"/>
    </source>
</evidence>